<dbReference type="PANTHER" id="PTHR12631:SF11">
    <property type="entry name" value="GLYCOSIDE HYDROLASE FAMILY 5 DOMAIN-CONTAINING PROTEIN"/>
    <property type="match status" value="1"/>
</dbReference>
<name>A0A917HY99_9SPHI</name>
<keyword evidence="2" id="KW-1185">Reference proteome</keyword>
<dbReference type="PANTHER" id="PTHR12631">
    <property type="entry name" value="ALPHA-L-IDURONIDASE"/>
    <property type="match status" value="1"/>
</dbReference>
<accession>A0A917HY99</accession>
<dbReference type="PROSITE" id="PS51257">
    <property type="entry name" value="PROKAR_LIPOPROTEIN"/>
    <property type="match status" value="1"/>
</dbReference>
<comment type="caution">
    <text evidence="1">The sequence shown here is derived from an EMBL/GenBank/DDBJ whole genome shotgun (WGS) entry which is preliminary data.</text>
</comment>
<proteinExistence type="predicted"/>
<evidence type="ECO:0008006" key="3">
    <source>
        <dbReference type="Google" id="ProtNLM"/>
    </source>
</evidence>
<protein>
    <recommendedName>
        <fullName evidence="3">Glycoside hydrolase family 5 domain-containing protein</fullName>
    </recommendedName>
</protein>
<dbReference type="GO" id="GO:0004553">
    <property type="term" value="F:hydrolase activity, hydrolyzing O-glycosyl compounds"/>
    <property type="evidence" value="ECO:0007669"/>
    <property type="project" value="TreeGrafter"/>
</dbReference>
<dbReference type="AlphaFoldDB" id="A0A917HY99"/>
<evidence type="ECO:0000313" key="2">
    <source>
        <dbReference type="Proteomes" id="UP000660862"/>
    </source>
</evidence>
<gene>
    <name evidence="1" type="ORF">GCM10007415_31200</name>
</gene>
<dbReference type="SUPFAM" id="SSF51445">
    <property type="entry name" value="(Trans)glycosidases"/>
    <property type="match status" value="1"/>
</dbReference>
<evidence type="ECO:0000313" key="1">
    <source>
        <dbReference type="EMBL" id="GGG93924.1"/>
    </source>
</evidence>
<dbReference type="InterPro" id="IPR051923">
    <property type="entry name" value="Glycosyl_Hydrolase_39"/>
</dbReference>
<dbReference type="EMBL" id="BMER01000003">
    <property type="protein sequence ID" value="GGG93924.1"/>
    <property type="molecule type" value="Genomic_DNA"/>
</dbReference>
<dbReference type="InterPro" id="IPR017853">
    <property type="entry name" value="GH"/>
</dbReference>
<reference evidence="1" key="2">
    <citation type="submission" date="2020-09" db="EMBL/GenBank/DDBJ databases">
        <authorList>
            <person name="Sun Q."/>
            <person name="Zhou Y."/>
        </authorList>
    </citation>
    <scope>NUCLEOTIDE SEQUENCE</scope>
    <source>
        <strain evidence="1">CGMCC 1.12195</strain>
    </source>
</reference>
<organism evidence="1 2">
    <name type="scientific">Parapedobacter pyrenivorans</name>
    <dbReference type="NCBI Taxonomy" id="1305674"/>
    <lineage>
        <taxon>Bacteria</taxon>
        <taxon>Pseudomonadati</taxon>
        <taxon>Bacteroidota</taxon>
        <taxon>Sphingobacteriia</taxon>
        <taxon>Sphingobacteriales</taxon>
        <taxon>Sphingobacteriaceae</taxon>
        <taxon>Parapedobacter</taxon>
    </lineage>
</organism>
<dbReference type="Gene3D" id="3.20.20.80">
    <property type="entry name" value="Glycosidases"/>
    <property type="match status" value="1"/>
</dbReference>
<dbReference type="Proteomes" id="UP000660862">
    <property type="component" value="Unassembled WGS sequence"/>
</dbReference>
<dbReference type="RefSeq" id="WP_188507001.1">
    <property type="nucleotide sequence ID" value="NZ_BMER01000003.1"/>
</dbReference>
<sequence>MLVKLFYSYREAGALCVVLVALLLCSCSKEKSGIDPIDGPDDGSVGLGGPAPTGLNGLFLYGSNMGAYSGWSDEQLAELLMGNPAKDIPGAGVNSLRPAMYDYFVEQWGYDIRVDAFEKYRQLGGKNHTIFLNGPTDAHRDQTRYCNGVQSQTFAKLYEPIWLSPGKVNPDNYYASYVYNVVKTYSPYVKYWEVWNEPDYTNNWSATQTWTQSDPNPCDLPNFAAPIQSYVRMLRITYEIVKHLDETGVVCVGGLGYPGFLDAILRNTDNPDGGKVNADYSKKGGEWFDGLSYHVYPMYYLGDNRNSDAAAAAVVDHKNQFQDVLNKYAYDGTSKAGKTFIVTEVNIPRKSIDGYVGGDEVQRNFLIKAAIVAQQAGISGLYIFGPTESKPLAQVTDPYQAMGLYQQLTSGPYNATITPGGIAWRTVSHLLATRQYDPAATAELQLPSHIGGGAFYSVEGKDYRYVLWAKTSGTSETATAEYNFPASFQIKTATQFDWENKQTTVSGTIKLTGAPVFIVP</sequence>
<reference evidence="1" key="1">
    <citation type="journal article" date="2014" name="Int. J. Syst. Evol. Microbiol.">
        <title>Complete genome sequence of Corynebacterium casei LMG S-19264T (=DSM 44701T), isolated from a smear-ripened cheese.</title>
        <authorList>
            <consortium name="US DOE Joint Genome Institute (JGI-PGF)"/>
            <person name="Walter F."/>
            <person name="Albersmeier A."/>
            <person name="Kalinowski J."/>
            <person name="Ruckert C."/>
        </authorList>
    </citation>
    <scope>NUCLEOTIDE SEQUENCE</scope>
    <source>
        <strain evidence="1">CGMCC 1.12195</strain>
    </source>
</reference>